<dbReference type="EC" id="5.4.99.2" evidence="7"/>
<evidence type="ECO:0000256" key="4">
    <source>
        <dbReference type="ARBA" id="ARBA00023235"/>
    </source>
</evidence>
<evidence type="ECO:0000256" key="1">
    <source>
        <dbReference type="ARBA" id="ARBA00001922"/>
    </source>
</evidence>
<dbReference type="InterPro" id="IPR006099">
    <property type="entry name" value="MeMalonylCoA_mutase_a/b_cat"/>
</dbReference>
<comment type="similarity">
    <text evidence="2">Belongs to the methylmalonyl-CoA mutase family.</text>
</comment>
<sequence>MSDNKLFSEFPPITKEAWEQLINEDLKGADYEKKLVWKPLDGFSVQPYYMAEDVKSAMPANHPGQAPFVRGYHARGNTWKIIQQIDTTDPADANSFACNALNRGADGVSFRLDFCDKQEELTALLKDIDLTKSAVHFHSHHSYSILSELLKAEAASKGVKNSDLCGSFNFDSFGYYLLKGSYYNSNEDNMNELKCLIENVGKCLPGYKVLNINGQHFANAGASAVQELGFAVASAHEYLQEMLNRGLKAEDVLPKMKITLSVGPSYFLEMAKFRAARWLWASVASQYTSNPELQKITIHGISSLYNKTLYDLYNNMLRNTTEAMSAALGGADEITILPHDFILGKESEFGDRIARNVQLLLKEESHFADVADPAAGSYYIESLTQSVAEYAWKQFQMIEENGGFRQAMESGIIRSEIEKTAAKREKDIAARKMVYVGVNNYPNTKEEFAQAAGFMNAAKAEGNALNMQRGAWSFEQIRLRTDNHVAAGNKRPRVTMLQFGNIAMRNARAIFATNFFGMAGYEITTVLNDDSVMDGVKKALDENPGIIVLCSSDDEYPTLGVEYLNALRNANIPVVMAGNPGDNEGVYREAGVHSFVHMRTAALEALENYQTVLSVQ</sequence>
<organism evidence="7">
    <name type="scientific">bioreactor metagenome</name>
    <dbReference type="NCBI Taxonomy" id="1076179"/>
    <lineage>
        <taxon>unclassified sequences</taxon>
        <taxon>metagenomes</taxon>
        <taxon>ecological metagenomes</taxon>
    </lineage>
</organism>
<keyword evidence="4 7" id="KW-0413">Isomerase</keyword>
<dbReference type="SUPFAM" id="SSF52242">
    <property type="entry name" value="Cobalamin (vitamin B12)-binding domain"/>
    <property type="match status" value="1"/>
</dbReference>
<feature type="domain" description="Methylmalonyl-CoA mutase alpha/beta chain catalytic" evidence="6">
    <location>
        <begin position="41"/>
        <end position="114"/>
    </location>
</feature>
<keyword evidence="5" id="KW-0170">Cobalt</keyword>
<dbReference type="GO" id="GO:0031419">
    <property type="term" value="F:cobalamin binding"/>
    <property type="evidence" value="ECO:0007669"/>
    <property type="project" value="UniProtKB-KW"/>
</dbReference>
<dbReference type="EMBL" id="VSSQ01001201">
    <property type="protein sequence ID" value="MPM06134.1"/>
    <property type="molecule type" value="Genomic_DNA"/>
</dbReference>
<dbReference type="GO" id="GO:0046872">
    <property type="term" value="F:metal ion binding"/>
    <property type="evidence" value="ECO:0007669"/>
    <property type="project" value="InterPro"/>
</dbReference>
<dbReference type="GO" id="GO:0004494">
    <property type="term" value="F:methylmalonyl-CoA mutase activity"/>
    <property type="evidence" value="ECO:0007669"/>
    <property type="project" value="UniProtKB-EC"/>
</dbReference>
<evidence type="ECO:0000313" key="7">
    <source>
        <dbReference type="EMBL" id="MPM06134.1"/>
    </source>
</evidence>
<dbReference type="PANTHER" id="PTHR48101:SF1">
    <property type="entry name" value="METHYLMALONYL-COA MUTASE, LARGE SUBUNIT"/>
    <property type="match status" value="1"/>
</dbReference>
<evidence type="ECO:0000256" key="2">
    <source>
        <dbReference type="ARBA" id="ARBA00008465"/>
    </source>
</evidence>
<reference evidence="7" key="1">
    <citation type="submission" date="2019-08" db="EMBL/GenBank/DDBJ databases">
        <authorList>
            <person name="Kucharzyk K."/>
            <person name="Murdoch R.W."/>
            <person name="Higgins S."/>
            <person name="Loffler F."/>
        </authorList>
    </citation>
    <scope>NUCLEOTIDE SEQUENCE</scope>
</reference>
<dbReference type="InterPro" id="IPR036724">
    <property type="entry name" value="Cobalamin-bd_sf"/>
</dbReference>
<accession>A0A644WVP7</accession>
<dbReference type="InterPro" id="IPR016176">
    <property type="entry name" value="Cbl-dep_enz_cat"/>
</dbReference>
<dbReference type="Pfam" id="PF01642">
    <property type="entry name" value="MM_CoA_mutase"/>
    <property type="match status" value="2"/>
</dbReference>
<comment type="cofactor">
    <cofactor evidence="1">
        <name>adenosylcob(III)alamin</name>
        <dbReference type="ChEBI" id="CHEBI:18408"/>
    </cofactor>
</comment>
<dbReference type="Gene3D" id="3.20.20.240">
    <property type="entry name" value="Methylmalonyl-CoA mutase"/>
    <property type="match status" value="1"/>
</dbReference>
<evidence type="ECO:0000256" key="3">
    <source>
        <dbReference type="ARBA" id="ARBA00022628"/>
    </source>
</evidence>
<dbReference type="AlphaFoldDB" id="A0A644WVP7"/>
<dbReference type="SUPFAM" id="SSF51703">
    <property type="entry name" value="Cobalamin (vitamin B12)-dependent enzymes"/>
    <property type="match status" value="1"/>
</dbReference>
<evidence type="ECO:0000259" key="6">
    <source>
        <dbReference type="Pfam" id="PF01642"/>
    </source>
</evidence>
<name>A0A644WVP7_9ZZZZ</name>
<dbReference type="CDD" id="cd03677">
    <property type="entry name" value="MM_CoA_mutase_beta"/>
    <property type="match status" value="1"/>
</dbReference>
<evidence type="ECO:0000256" key="5">
    <source>
        <dbReference type="ARBA" id="ARBA00023285"/>
    </source>
</evidence>
<dbReference type="PANTHER" id="PTHR48101">
    <property type="entry name" value="METHYLMALONYL-COA MUTASE, MITOCHONDRIAL-RELATED"/>
    <property type="match status" value="1"/>
</dbReference>
<feature type="domain" description="Methylmalonyl-CoA mutase alpha/beta chain catalytic" evidence="6">
    <location>
        <begin position="116"/>
        <end position="447"/>
    </location>
</feature>
<proteinExistence type="inferred from homology"/>
<gene>
    <name evidence="7" type="primary">mutA_4</name>
    <name evidence="7" type="ORF">SDC9_52430</name>
</gene>
<keyword evidence="3" id="KW-0846">Cobalamin</keyword>
<comment type="caution">
    <text evidence="7">The sequence shown here is derived from an EMBL/GenBank/DDBJ whole genome shotgun (WGS) entry which is preliminary data.</text>
</comment>
<dbReference type="Gene3D" id="3.40.50.280">
    <property type="entry name" value="Cobalamin-binding domain"/>
    <property type="match status" value="1"/>
</dbReference>
<protein>
    <submittedName>
        <fullName evidence="7">Putative methylmalonyl-CoA mutase small subunit</fullName>
        <ecNumber evidence="7">5.4.99.2</ecNumber>
    </submittedName>
</protein>